<keyword evidence="2" id="KW-1185">Reference proteome</keyword>
<reference evidence="2" key="1">
    <citation type="submission" date="2016-11" db="EMBL/GenBank/DDBJ databases">
        <authorList>
            <person name="Varghese N."/>
            <person name="Submissions S."/>
        </authorList>
    </citation>
    <scope>NUCLEOTIDE SEQUENCE [LARGE SCALE GENOMIC DNA]</scope>
    <source>
        <strain evidence="2">DSM 17456</strain>
    </source>
</reference>
<sequence>MQDEELATYLEKVHAIYSGEVSEIKQSTIDPDSKINFLGKELELMADFRLGELKKSQTIKTLQDIQAEMVLEKEKLDAQLIEKNISTVHYADQVNANILKFLNESKKNLGEEAYIKLFGMASDTIFQIVDPKILAQYHQD</sequence>
<dbReference type="RefSeq" id="WP_074215733.1">
    <property type="nucleotide sequence ID" value="NZ_FSRG01000003.1"/>
</dbReference>
<evidence type="ECO:0000313" key="1">
    <source>
        <dbReference type="EMBL" id="SIN80879.1"/>
    </source>
</evidence>
<organism evidence="1 2">
    <name type="scientific">Halodesulfovibrio marinisediminis DSM 17456</name>
    <dbReference type="NCBI Taxonomy" id="1121457"/>
    <lineage>
        <taxon>Bacteria</taxon>
        <taxon>Pseudomonadati</taxon>
        <taxon>Thermodesulfobacteriota</taxon>
        <taxon>Desulfovibrionia</taxon>
        <taxon>Desulfovibrionales</taxon>
        <taxon>Desulfovibrionaceae</taxon>
        <taxon>Halodesulfovibrio</taxon>
    </lineage>
</organism>
<gene>
    <name evidence="1" type="ORF">SAMN02745161_0901</name>
</gene>
<dbReference type="Proteomes" id="UP000184694">
    <property type="component" value="Unassembled WGS sequence"/>
</dbReference>
<evidence type="ECO:0000313" key="2">
    <source>
        <dbReference type="Proteomes" id="UP000184694"/>
    </source>
</evidence>
<dbReference type="EMBL" id="FSRG01000003">
    <property type="protein sequence ID" value="SIN80879.1"/>
    <property type="molecule type" value="Genomic_DNA"/>
</dbReference>
<name>A0A1N6ECX0_9BACT</name>
<protein>
    <submittedName>
        <fullName evidence="1">Uncharacterized protein</fullName>
    </submittedName>
</protein>
<dbReference type="AlphaFoldDB" id="A0A1N6ECX0"/>
<proteinExistence type="predicted"/>
<accession>A0A1N6ECX0</accession>